<feature type="non-terminal residue" evidence="1">
    <location>
        <position position="199"/>
    </location>
</feature>
<proteinExistence type="predicted"/>
<sequence>MLITTKIKLMLEQEHHEKLLETMKRYNAACTFISGFAFEQSEYNRIKLQKLVYYDVRDQFQLSSQMAILAVRKVADAYTAEKAKKKKKHKKPKGKKKVEKTLISFRETGAMSYDARTLSFTGLELASILTLDGRIKVPMKISPYHQGVMQGKNIRGQADLVWHDGVFYLLLVVERPANEPYEPIDAIGVDLGIKNIAAD</sequence>
<reference evidence="1 2" key="1">
    <citation type="submission" date="2017-07" db="EMBL/GenBank/DDBJ databases">
        <title>Paenibacillus herberti R33 genome sequencing and assembly.</title>
        <authorList>
            <person name="Su W."/>
        </authorList>
    </citation>
    <scope>NUCLEOTIDE SEQUENCE [LARGE SCALE GENOMIC DNA]</scope>
    <source>
        <strain evidence="1 2">R33</strain>
    </source>
</reference>
<gene>
    <name evidence="1" type="ORF">CGZ75_10235</name>
</gene>
<dbReference type="AlphaFoldDB" id="A0A229P3X3"/>
<protein>
    <submittedName>
        <fullName evidence="1">Transposase</fullName>
    </submittedName>
</protein>
<dbReference type="Proteomes" id="UP000215145">
    <property type="component" value="Unassembled WGS sequence"/>
</dbReference>
<accession>A0A229P3X3</accession>
<evidence type="ECO:0000313" key="1">
    <source>
        <dbReference type="EMBL" id="OXM16986.1"/>
    </source>
</evidence>
<comment type="caution">
    <text evidence="1">The sequence shown here is derived from an EMBL/GenBank/DDBJ whole genome shotgun (WGS) entry which is preliminary data.</text>
</comment>
<keyword evidence="2" id="KW-1185">Reference proteome</keyword>
<evidence type="ECO:0000313" key="2">
    <source>
        <dbReference type="Proteomes" id="UP000215145"/>
    </source>
</evidence>
<organism evidence="1 2">
    <name type="scientific">Paenibacillus herberti</name>
    <dbReference type="NCBI Taxonomy" id="1619309"/>
    <lineage>
        <taxon>Bacteria</taxon>
        <taxon>Bacillati</taxon>
        <taxon>Bacillota</taxon>
        <taxon>Bacilli</taxon>
        <taxon>Bacillales</taxon>
        <taxon>Paenibacillaceae</taxon>
        <taxon>Paenibacillus</taxon>
    </lineage>
</organism>
<dbReference type="EMBL" id="NMUQ01000001">
    <property type="protein sequence ID" value="OXM16986.1"/>
    <property type="molecule type" value="Genomic_DNA"/>
</dbReference>
<name>A0A229P3X3_9BACL</name>